<dbReference type="Proteomes" id="UP000278440">
    <property type="component" value="Unassembled WGS sequence"/>
</dbReference>
<dbReference type="InterPro" id="IPR012334">
    <property type="entry name" value="Pectin_lyas_fold"/>
</dbReference>
<protein>
    <submittedName>
        <fullName evidence="4">Parallel beta-helix repeat protein</fullName>
    </submittedName>
</protein>
<reference evidence="4 5" key="1">
    <citation type="submission" date="2018-10" db="EMBL/GenBank/DDBJ databases">
        <title>Sequencing the genomes of 1000 actinobacteria strains.</title>
        <authorList>
            <person name="Klenk H.-P."/>
        </authorList>
    </citation>
    <scope>NUCLEOTIDE SEQUENCE [LARGE SCALE GENOMIC DNA]</scope>
    <source>
        <strain evidence="4 5">DSM 44267</strain>
    </source>
</reference>
<accession>A0A495Y2Y0</accession>
<dbReference type="InterPro" id="IPR022441">
    <property type="entry name" value="Para_beta_helix_rpt-2"/>
</dbReference>
<name>A0A495Y2Y0_9MICO</name>
<organism evidence="4 5">
    <name type="scientific">Terracoccus luteus</name>
    <dbReference type="NCBI Taxonomy" id="53356"/>
    <lineage>
        <taxon>Bacteria</taxon>
        <taxon>Bacillati</taxon>
        <taxon>Actinomycetota</taxon>
        <taxon>Actinomycetes</taxon>
        <taxon>Micrococcales</taxon>
        <taxon>Intrasporangiaceae</taxon>
        <taxon>Terracoccus</taxon>
    </lineage>
</organism>
<keyword evidence="2" id="KW-0732">Signal</keyword>
<dbReference type="SUPFAM" id="SSF51126">
    <property type="entry name" value="Pectin lyase-like"/>
    <property type="match status" value="1"/>
</dbReference>
<evidence type="ECO:0000256" key="2">
    <source>
        <dbReference type="SAM" id="SignalP"/>
    </source>
</evidence>
<evidence type="ECO:0000259" key="3">
    <source>
        <dbReference type="Pfam" id="PF13229"/>
    </source>
</evidence>
<feature type="region of interest" description="Disordered" evidence="1">
    <location>
        <begin position="30"/>
        <end position="49"/>
    </location>
</feature>
<feature type="chain" id="PRO_5019868754" evidence="2">
    <location>
        <begin position="37"/>
        <end position="804"/>
    </location>
</feature>
<dbReference type="Pfam" id="PF13229">
    <property type="entry name" value="Beta_helix"/>
    <property type="match status" value="1"/>
</dbReference>
<evidence type="ECO:0000313" key="5">
    <source>
        <dbReference type="Proteomes" id="UP000278440"/>
    </source>
</evidence>
<feature type="compositionally biased region" description="Low complexity" evidence="1">
    <location>
        <begin position="30"/>
        <end position="43"/>
    </location>
</feature>
<dbReference type="EMBL" id="RBXT01000001">
    <property type="protein sequence ID" value="RKT78478.1"/>
    <property type="molecule type" value="Genomic_DNA"/>
</dbReference>
<dbReference type="PANTHER" id="PTHR36453">
    <property type="entry name" value="SECRETED PROTEIN-RELATED"/>
    <property type="match status" value="1"/>
</dbReference>
<keyword evidence="5" id="KW-1185">Reference proteome</keyword>
<dbReference type="InterPro" id="IPR006626">
    <property type="entry name" value="PbH1"/>
</dbReference>
<dbReference type="AlphaFoldDB" id="A0A495Y2Y0"/>
<dbReference type="InterPro" id="IPR039448">
    <property type="entry name" value="Beta_helix"/>
</dbReference>
<dbReference type="InterPro" id="IPR011050">
    <property type="entry name" value="Pectin_lyase_fold/virulence"/>
</dbReference>
<evidence type="ECO:0000256" key="1">
    <source>
        <dbReference type="SAM" id="MobiDB-lite"/>
    </source>
</evidence>
<dbReference type="PANTHER" id="PTHR36453:SF1">
    <property type="entry name" value="RIGHT HANDED BETA HELIX DOMAIN-CONTAINING PROTEIN"/>
    <property type="match status" value="1"/>
</dbReference>
<proteinExistence type="predicted"/>
<evidence type="ECO:0000313" key="4">
    <source>
        <dbReference type="EMBL" id="RKT78478.1"/>
    </source>
</evidence>
<sequence>MTLRRVALVRNALVTAAALSLAFTVPSVATAPSASADPSPTDTIGGDTFERTVSGGWGSAVTGGTWVSSVPARTAVSSGQGRVYLDPGASVTQTLAAAAVDVRTTVGVKVDRIATAGNGVSAGVAGRVSPVGGYVANLRIGRSGVMSLAIVRMRSGTSDTILINDTQIAGTAAAGTSYTAQVDVIGTSPVIVRARAWPSSGTAPGWQVSASDNSESRITSAGGSALRSYLSASSSATALDYDNVAIQRLAEPATTTPTPTPVPATAAGSAVPGGTAYTVPSGAIFVSAAGSRSGSGTSGSPYGSLSYAIERAPSGSTIIMRGGSYRESTTVPFGKRLTIQSYPGEAVWMEGSSPVSGWQRSGSSWVVSGWNSIFDHRVSHSQGVDESNRFIDPAYPLAGYPDQVWVNGSALRQVGSVSAVVAGTFYVDEAGRRLYIGTDPSGRTVEASTRQQAMVIQGEGTTVRGIGVRRYANTFWMGGAISAQVNDITLENVMASDNATTGINGWGKRMRFNKITVNRAGALGLGLNRADGLILSSSLIQENNIERFKEAPVSGGAKLTTSRDVTVRGNIFERNTTAGLWFDESAYNLTITGNRVNNNGGTGIALEISSKIVVANNYFVNNGKSGVEVGDTNNVAVWNNTFSGNQLYTLRVYQDSRRSSDPVITFITKDVTYRNNVIAYGTGSCPFLVHDMQYRLTGQMMGVTAQGNAYWRASSTSPANLACWANGTAGLMSYKNLTTWRPGTGNDLGSTLNEGTSILTSAYQLTSAAASSTASVALPIPDSIAAVIGVAGGSRRLGAVSPIL</sequence>
<dbReference type="SMART" id="SM00710">
    <property type="entry name" value="PbH1"/>
    <property type="match status" value="8"/>
</dbReference>
<gene>
    <name evidence="4" type="ORF">DFJ68_1924</name>
</gene>
<feature type="domain" description="Right handed beta helix" evidence="3">
    <location>
        <begin position="484"/>
        <end position="642"/>
    </location>
</feature>
<comment type="caution">
    <text evidence="4">The sequence shown here is derived from an EMBL/GenBank/DDBJ whole genome shotgun (WGS) entry which is preliminary data.</text>
</comment>
<feature type="signal peptide" evidence="2">
    <location>
        <begin position="1"/>
        <end position="36"/>
    </location>
</feature>
<dbReference type="Gene3D" id="2.160.20.10">
    <property type="entry name" value="Single-stranded right-handed beta-helix, Pectin lyase-like"/>
    <property type="match status" value="2"/>
</dbReference>
<dbReference type="NCBIfam" id="TIGR03804">
    <property type="entry name" value="para_beta_helix"/>
    <property type="match status" value="1"/>
</dbReference>
<dbReference type="OrthoDB" id="9807425at2"/>